<name>A0A3G5AKI1_9VIRU</name>
<gene>
    <name evidence="1" type="ORF">Sylvanvirus9_13</name>
</gene>
<organism evidence="1">
    <name type="scientific">Sylvanvirus sp</name>
    <dbReference type="NCBI Taxonomy" id="2487774"/>
    <lineage>
        <taxon>Viruses</taxon>
    </lineage>
</organism>
<proteinExistence type="predicted"/>
<accession>A0A3G5AKI1</accession>
<reference evidence="1" key="1">
    <citation type="submission" date="2018-10" db="EMBL/GenBank/DDBJ databases">
        <title>Hidden diversity of soil giant viruses.</title>
        <authorList>
            <person name="Schulz F."/>
            <person name="Alteio L."/>
            <person name="Goudeau D."/>
            <person name="Ryan E.M."/>
            <person name="Malmstrom R.R."/>
            <person name="Blanchard J."/>
            <person name="Woyke T."/>
        </authorList>
    </citation>
    <scope>NUCLEOTIDE SEQUENCE</scope>
    <source>
        <strain evidence="1">SYV1</strain>
    </source>
</reference>
<protein>
    <submittedName>
        <fullName evidence="1">Uncharacterized protein</fullName>
    </submittedName>
</protein>
<sequence>MLRSLFPPEMTSGFTKSLNPSSNSNGSFTFLKQRQQHIDSISKEWLKREERPISSNLKYKIVGSTGTSYVVPIPQLDQYDEDLRQYNALSPIVRRQTIHPQLRYINGPVIMMNKHQRELQRQGRLPGCISNCSVLPHGQGKRRFGGVQFADPNLIMNELNGSTSRQGHK</sequence>
<dbReference type="EMBL" id="MK072515">
    <property type="protein sequence ID" value="AYV86783.1"/>
    <property type="molecule type" value="Genomic_DNA"/>
</dbReference>
<evidence type="ECO:0000313" key="1">
    <source>
        <dbReference type="EMBL" id="AYV86783.1"/>
    </source>
</evidence>